<dbReference type="EMBL" id="FNIE01000002">
    <property type="protein sequence ID" value="SDM93084.1"/>
    <property type="molecule type" value="Genomic_DNA"/>
</dbReference>
<dbReference type="Gene3D" id="3.40.50.410">
    <property type="entry name" value="von Willebrand factor, type A domain"/>
    <property type="match status" value="1"/>
</dbReference>
<feature type="compositionally biased region" description="Low complexity" evidence="2">
    <location>
        <begin position="247"/>
        <end position="257"/>
    </location>
</feature>
<feature type="compositionally biased region" description="Low complexity" evidence="2">
    <location>
        <begin position="638"/>
        <end position="655"/>
    </location>
</feature>
<feature type="compositionally biased region" description="Low complexity" evidence="2">
    <location>
        <begin position="841"/>
        <end position="855"/>
    </location>
</feature>
<feature type="compositionally biased region" description="Pro residues" evidence="2">
    <location>
        <begin position="226"/>
        <end position="240"/>
    </location>
</feature>
<reference evidence="5 6" key="1">
    <citation type="submission" date="2016-10" db="EMBL/GenBank/DDBJ databases">
        <authorList>
            <person name="de Groot N.N."/>
        </authorList>
    </citation>
    <scope>NUCLEOTIDE SEQUENCE [LARGE SCALE GENOMIC DNA]</scope>
    <source>
        <strain evidence="5 6">CGMCC 4.2022</strain>
    </source>
</reference>
<dbReference type="CDD" id="cd06974">
    <property type="entry name" value="TerD_like"/>
    <property type="match status" value="1"/>
</dbReference>
<feature type="compositionally biased region" description="Low complexity" evidence="2">
    <location>
        <begin position="198"/>
        <end position="225"/>
    </location>
</feature>
<feature type="region of interest" description="Disordered" evidence="2">
    <location>
        <begin position="499"/>
        <end position="587"/>
    </location>
</feature>
<evidence type="ECO:0000259" key="3">
    <source>
        <dbReference type="Pfam" id="PF02342"/>
    </source>
</evidence>
<evidence type="ECO:0000259" key="4">
    <source>
        <dbReference type="Pfam" id="PF10138"/>
    </source>
</evidence>
<dbReference type="Pfam" id="PF02342">
    <property type="entry name" value="TerD"/>
    <property type="match status" value="1"/>
</dbReference>
<sequence>MDGGIALTPGGNAALDGPEARAEVTARGTAIDVSAVLLTAERKVRGDTDLVFYNHPAQDGVTVAGGTVRLDLPRLPAAVHTVAVVASVDANRPGTTFDAGSGLHAAVTSGQAAVTFTPPPARLGETVVVVAEFYRRGPGWKVRAVGQGYADGLAGLARDFGVTVDEAPAPGGQGGGVAPVPSAAATPGPGVNGEPRTPAAGSSAGRPPGAGGAPVPSAGDPAPSYGQPPVPPSPYAPVPPAGGQGFGPPQTATGPQGWAPPPSGAAAAPLPPPPAAPPAPPAPYPPQRPPSPASPYGPPPVPPAGGPYAPQPPQPHVPQAAAPAISLEKVQRSAPALVNLYKQAGISLQKQGITGQRAAVYLVMDHSASMRSYYRRGTMQHLAEQVLGLSANLDDDGVVPLVFFSSSVNLVSEISLDNHHGRLDAVHRNLPWGGTAYAPAMQAVIEHYRGCGATDPAFVVFQTDGEPFDRSETKRLLQQSSKLPIYWQFVGFGNPRGLRFLRPRHPQGPRPGQRRVLRRGQGPARARRRRPLRLPDGRLPGLAAGRPRGRRRPLTPGWGVMFHVEHHPDHPPPPQPAPDTAGINPTAAMLLPGSAGVGTASSAILLAVEQRIGSITPSVPAAGVDPAYIPGLTPPPAAAADEAAPEAAETAPEQEAAPEHQEESAEQPTGSAVAAAEDAATADDADAEKTGSGDATDTAEEEEPEPDFVCSDRRASITVDSEGVRFRLDEEEADFRWDELGAVEIDTPRFGRRFTVTVYTTERRWYEAQVDAPSRGTLKQWAADLDAVLDRHFEDESPKDEDAEAAEGSEDTAADESAETESAPDAEATAEAESAPEDAAPEPVETADGTAAEASDSAEEKADGKAEDEADAPAAATAGAAKDVKKSPAKPARSRASRKA</sequence>
<proteinExistence type="inferred from homology"/>
<feature type="domain" description="vWA found in TerF C terminus" evidence="4">
    <location>
        <begin position="357"/>
        <end position="500"/>
    </location>
</feature>
<name>A0A1G9X8L7_9ACTN</name>
<dbReference type="Proteomes" id="UP000199341">
    <property type="component" value="Unassembled WGS sequence"/>
</dbReference>
<dbReference type="InterPro" id="IPR051324">
    <property type="entry name" value="Stress/Tellurium_Resist"/>
</dbReference>
<feature type="compositionally biased region" description="Low complexity" evidence="2">
    <location>
        <begin position="666"/>
        <end position="679"/>
    </location>
</feature>
<feature type="compositionally biased region" description="Pro residues" evidence="2">
    <location>
        <begin position="258"/>
        <end position="316"/>
    </location>
</feature>
<dbReference type="PANTHER" id="PTHR32097:SF4">
    <property type="entry name" value="GENERAL STRESS PROTEIN 16U"/>
    <property type="match status" value="1"/>
</dbReference>
<comment type="similarity">
    <text evidence="1">Belongs to the CAPAB/TerDEXZ family.</text>
</comment>
<dbReference type="SUPFAM" id="SSF53300">
    <property type="entry name" value="vWA-like"/>
    <property type="match status" value="1"/>
</dbReference>
<feature type="compositionally biased region" description="Low complexity" evidence="2">
    <location>
        <begin position="872"/>
        <end position="881"/>
    </location>
</feature>
<feature type="compositionally biased region" description="Low complexity" evidence="2">
    <location>
        <begin position="178"/>
        <end position="189"/>
    </location>
</feature>
<dbReference type="InterPro" id="IPR019303">
    <property type="entry name" value="vWA_TerF_C"/>
</dbReference>
<feature type="compositionally biased region" description="Acidic residues" evidence="2">
    <location>
        <begin position="797"/>
        <end position="840"/>
    </location>
</feature>
<dbReference type="Gene3D" id="2.60.60.30">
    <property type="entry name" value="sav2460 like domains"/>
    <property type="match status" value="1"/>
</dbReference>
<dbReference type="Pfam" id="PF10138">
    <property type="entry name" value="vWA-TerF-like"/>
    <property type="match status" value="1"/>
</dbReference>
<dbReference type="CDD" id="cd00198">
    <property type="entry name" value="vWFA"/>
    <property type="match status" value="1"/>
</dbReference>
<dbReference type="AlphaFoldDB" id="A0A1G9X8L7"/>
<dbReference type="PANTHER" id="PTHR32097">
    <property type="entry name" value="CAMP-BINDING PROTEIN 1-RELATED"/>
    <property type="match status" value="1"/>
</dbReference>
<feature type="region of interest" description="Disordered" evidence="2">
    <location>
        <begin position="166"/>
        <end position="321"/>
    </location>
</feature>
<evidence type="ECO:0000256" key="2">
    <source>
        <dbReference type="SAM" id="MobiDB-lite"/>
    </source>
</evidence>
<keyword evidence="6" id="KW-1185">Reference proteome</keyword>
<dbReference type="InterPro" id="IPR036465">
    <property type="entry name" value="vWFA_dom_sf"/>
</dbReference>
<feature type="compositionally biased region" description="Acidic residues" evidence="2">
    <location>
        <begin position="697"/>
        <end position="706"/>
    </location>
</feature>
<feature type="domain" description="TerD" evidence="3">
    <location>
        <begin position="26"/>
        <end position="160"/>
    </location>
</feature>
<feature type="compositionally biased region" description="Basic and acidic residues" evidence="2">
    <location>
        <begin position="858"/>
        <end position="867"/>
    </location>
</feature>
<feature type="compositionally biased region" description="Low complexity" evidence="2">
    <location>
        <begin position="537"/>
        <end position="546"/>
    </location>
</feature>
<protein>
    <submittedName>
        <fullName evidence="5">Stress response protein SCP2</fullName>
    </submittedName>
</protein>
<feature type="compositionally biased region" description="Basic residues" evidence="2">
    <location>
        <begin position="499"/>
        <end position="518"/>
    </location>
</feature>
<dbReference type="STRING" id="310781.SAMN05216259_10240"/>
<gene>
    <name evidence="5" type="ORF">SAMN05216259_10240</name>
</gene>
<organism evidence="5 6">
    <name type="scientific">Actinacidiphila guanduensis</name>
    <dbReference type="NCBI Taxonomy" id="310781"/>
    <lineage>
        <taxon>Bacteria</taxon>
        <taxon>Bacillati</taxon>
        <taxon>Actinomycetota</taxon>
        <taxon>Actinomycetes</taxon>
        <taxon>Kitasatosporales</taxon>
        <taxon>Streptomycetaceae</taxon>
        <taxon>Actinacidiphila</taxon>
    </lineage>
</organism>
<evidence type="ECO:0000313" key="6">
    <source>
        <dbReference type="Proteomes" id="UP000199341"/>
    </source>
</evidence>
<dbReference type="InterPro" id="IPR003325">
    <property type="entry name" value="TerD"/>
</dbReference>
<feature type="region of interest" description="Disordered" evidence="2">
    <location>
        <begin position="789"/>
        <end position="900"/>
    </location>
</feature>
<feature type="region of interest" description="Disordered" evidence="2">
    <location>
        <begin position="632"/>
        <end position="709"/>
    </location>
</feature>
<accession>A0A1G9X8L7</accession>
<evidence type="ECO:0000256" key="1">
    <source>
        <dbReference type="ARBA" id="ARBA00008775"/>
    </source>
</evidence>
<evidence type="ECO:0000313" key="5">
    <source>
        <dbReference type="EMBL" id="SDM93084.1"/>
    </source>
</evidence>